<protein>
    <recommendedName>
        <fullName evidence="2">HTH CENPB-type domain-containing protein</fullName>
    </recommendedName>
</protein>
<evidence type="ECO:0000313" key="4">
    <source>
        <dbReference type="Proteomes" id="UP000198211"/>
    </source>
</evidence>
<dbReference type="Gene3D" id="1.10.10.60">
    <property type="entry name" value="Homeodomain-like"/>
    <property type="match status" value="1"/>
</dbReference>
<dbReference type="InterPro" id="IPR006600">
    <property type="entry name" value="HTH_CenpB_DNA-bd_dom"/>
</dbReference>
<dbReference type="PROSITE" id="PS51253">
    <property type="entry name" value="HTH_CENPB"/>
    <property type="match status" value="1"/>
</dbReference>
<accession>A0A225W7Y0</accession>
<evidence type="ECO:0000313" key="3">
    <source>
        <dbReference type="EMBL" id="OWZ13851.1"/>
    </source>
</evidence>
<keyword evidence="4" id="KW-1185">Reference proteome</keyword>
<name>A0A225W7Y0_9STRA</name>
<gene>
    <name evidence="3" type="ORF">PHMEG_00012757</name>
</gene>
<organism evidence="3 4">
    <name type="scientific">Phytophthora megakarya</name>
    <dbReference type="NCBI Taxonomy" id="4795"/>
    <lineage>
        <taxon>Eukaryota</taxon>
        <taxon>Sar</taxon>
        <taxon>Stramenopiles</taxon>
        <taxon>Oomycota</taxon>
        <taxon>Peronosporomycetes</taxon>
        <taxon>Peronosporales</taxon>
        <taxon>Peronosporaceae</taxon>
        <taxon>Phytophthora</taxon>
    </lineage>
</organism>
<keyword evidence="1" id="KW-0238">DNA-binding</keyword>
<proteinExistence type="predicted"/>
<dbReference type="OrthoDB" id="115958at2759"/>
<evidence type="ECO:0000256" key="1">
    <source>
        <dbReference type="ARBA" id="ARBA00023125"/>
    </source>
</evidence>
<feature type="domain" description="HTH CENPB-type" evidence="2">
    <location>
        <begin position="1"/>
        <end position="57"/>
    </location>
</feature>
<dbReference type="GO" id="GO:0003677">
    <property type="term" value="F:DNA binding"/>
    <property type="evidence" value="ECO:0007669"/>
    <property type="project" value="UniProtKB-KW"/>
</dbReference>
<dbReference type="AlphaFoldDB" id="A0A225W7Y0"/>
<evidence type="ECO:0000259" key="2">
    <source>
        <dbReference type="PROSITE" id="PS51253"/>
    </source>
</evidence>
<dbReference type="EMBL" id="NBNE01001481">
    <property type="protein sequence ID" value="OWZ13851.1"/>
    <property type="molecule type" value="Genomic_DNA"/>
</dbReference>
<reference evidence="4" key="1">
    <citation type="submission" date="2017-03" db="EMBL/GenBank/DDBJ databases">
        <title>Phytopthora megakarya and P. palmivora, two closely related causual agents of cacao black pod achieved similar genome size and gene model numbers by different mechanisms.</title>
        <authorList>
            <person name="Ali S."/>
            <person name="Shao J."/>
            <person name="Larry D.J."/>
            <person name="Kronmiller B."/>
            <person name="Shen D."/>
            <person name="Strem M.D."/>
            <person name="Melnick R.L."/>
            <person name="Guiltinan M.J."/>
            <person name="Tyler B.M."/>
            <person name="Meinhardt L.W."/>
            <person name="Bailey B.A."/>
        </authorList>
    </citation>
    <scope>NUCLEOTIDE SEQUENCE [LARGE SCALE GENOMIC DNA]</scope>
    <source>
        <strain evidence="4">zdho120</strain>
    </source>
</reference>
<dbReference type="Proteomes" id="UP000198211">
    <property type="component" value="Unassembled WGS sequence"/>
</dbReference>
<comment type="caution">
    <text evidence="3">The sequence shown here is derived from an EMBL/GenBank/DDBJ whole genome shotgun (WGS) entry which is preliminary data.</text>
</comment>
<sequence>MRWVTDLRREGVSVTSSMLETKAKEVAEDAGIPVGSFSASYSRKKRFLAKYCMSLRRKTRIGQITPADSAEVASEFRPSTAVNYEYLPFTYLRY</sequence>
<dbReference type="Pfam" id="PF03221">
    <property type="entry name" value="HTH_Tnp_Tc5"/>
    <property type="match status" value="1"/>
</dbReference>